<name>A0A853CIJ1_9ACTN</name>
<dbReference type="RefSeq" id="WP_281371322.1">
    <property type="nucleotide sequence ID" value="NZ_JACBZT010000001.1"/>
</dbReference>
<dbReference type="AlphaFoldDB" id="A0A853CIJ1"/>
<keyword evidence="2" id="KW-1185">Reference proteome</keyword>
<sequence>MRNHTELARRVLDVVGDGLTLTALCFGTPIGVRRLTQRRESRR</sequence>
<accession>A0A853CIJ1</accession>
<dbReference type="Proteomes" id="UP000541969">
    <property type="component" value="Unassembled WGS sequence"/>
</dbReference>
<gene>
    <name evidence="1" type="ORF">GGQ55_003615</name>
</gene>
<reference evidence="1 2" key="1">
    <citation type="submission" date="2020-07" db="EMBL/GenBank/DDBJ databases">
        <title>Sequencing the genomes of 1000 actinobacteria strains.</title>
        <authorList>
            <person name="Klenk H.-P."/>
        </authorList>
    </citation>
    <scope>NUCLEOTIDE SEQUENCE [LARGE SCALE GENOMIC DNA]</scope>
    <source>
        <strain evidence="1 2">DSM 104001</strain>
    </source>
</reference>
<evidence type="ECO:0000313" key="2">
    <source>
        <dbReference type="Proteomes" id="UP000541969"/>
    </source>
</evidence>
<protein>
    <submittedName>
        <fullName evidence="1">Uncharacterized protein</fullName>
    </submittedName>
</protein>
<proteinExistence type="predicted"/>
<organism evidence="1 2">
    <name type="scientific">Petropleomorpha daqingensis</name>
    <dbReference type="NCBI Taxonomy" id="2026353"/>
    <lineage>
        <taxon>Bacteria</taxon>
        <taxon>Bacillati</taxon>
        <taxon>Actinomycetota</taxon>
        <taxon>Actinomycetes</taxon>
        <taxon>Geodermatophilales</taxon>
        <taxon>Geodermatophilaceae</taxon>
        <taxon>Petropleomorpha</taxon>
    </lineage>
</organism>
<comment type="caution">
    <text evidence="1">The sequence shown here is derived from an EMBL/GenBank/DDBJ whole genome shotgun (WGS) entry which is preliminary data.</text>
</comment>
<dbReference type="EMBL" id="JACBZT010000001">
    <property type="protein sequence ID" value="NYJ07337.1"/>
    <property type="molecule type" value="Genomic_DNA"/>
</dbReference>
<evidence type="ECO:0000313" key="1">
    <source>
        <dbReference type="EMBL" id="NYJ07337.1"/>
    </source>
</evidence>